<accession>A0A1I8AVY4</accession>
<dbReference type="WBParaSite" id="L893_g9632.t1">
    <property type="protein sequence ID" value="L893_g9632.t1"/>
    <property type="gene ID" value="L893_g9632"/>
</dbReference>
<keyword evidence="1" id="KW-1185">Reference proteome</keyword>
<reference evidence="2" key="1">
    <citation type="submission" date="2016-11" db="UniProtKB">
        <authorList>
            <consortium name="WormBaseParasite"/>
        </authorList>
    </citation>
    <scope>IDENTIFICATION</scope>
</reference>
<organism evidence="1 2">
    <name type="scientific">Steinernema glaseri</name>
    <dbReference type="NCBI Taxonomy" id="37863"/>
    <lineage>
        <taxon>Eukaryota</taxon>
        <taxon>Metazoa</taxon>
        <taxon>Ecdysozoa</taxon>
        <taxon>Nematoda</taxon>
        <taxon>Chromadorea</taxon>
        <taxon>Rhabditida</taxon>
        <taxon>Tylenchina</taxon>
        <taxon>Panagrolaimomorpha</taxon>
        <taxon>Strongyloidoidea</taxon>
        <taxon>Steinernematidae</taxon>
        <taxon>Steinernema</taxon>
    </lineage>
</organism>
<sequence>MQIYHLLNSRSLSSCAIVCCERSAIVVPPNREPRPAEVRRRDNPMSVQPTIAVDLIQGRFMSTITPYTPIIVHPTVTINLIFFQEIFMPTVQKELEGLVTVVLDYDGCLLDTPKYR</sequence>
<protein>
    <submittedName>
        <fullName evidence="2">XRN_N domain-containing protein</fullName>
    </submittedName>
</protein>
<evidence type="ECO:0000313" key="2">
    <source>
        <dbReference type="WBParaSite" id="L893_g9632.t1"/>
    </source>
</evidence>
<dbReference type="AlphaFoldDB" id="A0A1I8AVY4"/>
<proteinExistence type="predicted"/>
<dbReference type="Proteomes" id="UP000095287">
    <property type="component" value="Unplaced"/>
</dbReference>
<name>A0A1I8AVY4_9BILA</name>
<evidence type="ECO:0000313" key="1">
    <source>
        <dbReference type="Proteomes" id="UP000095287"/>
    </source>
</evidence>